<reference evidence="7" key="1">
    <citation type="journal article" date="2021" name="Nat. Commun.">
        <title>Genetic determinants of endophytism in the Arabidopsis root mycobiome.</title>
        <authorList>
            <person name="Mesny F."/>
            <person name="Miyauchi S."/>
            <person name="Thiergart T."/>
            <person name="Pickel B."/>
            <person name="Atanasova L."/>
            <person name="Karlsson M."/>
            <person name="Huettel B."/>
            <person name="Barry K.W."/>
            <person name="Haridas S."/>
            <person name="Chen C."/>
            <person name="Bauer D."/>
            <person name="Andreopoulos W."/>
            <person name="Pangilinan J."/>
            <person name="LaButti K."/>
            <person name="Riley R."/>
            <person name="Lipzen A."/>
            <person name="Clum A."/>
            <person name="Drula E."/>
            <person name="Henrissat B."/>
            <person name="Kohler A."/>
            <person name="Grigoriev I.V."/>
            <person name="Martin F.M."/>
            <person name="Hacquard S."/>
        </authorList>
    </citation>
    <scope>NUCLEOTIDE SEQUENCE</scope>
    <source>
        <strain evidence="7">MPI-SDFR-AT-0073</strain>
    </source>
</reference>
<dbReference type="SUPFAM" id="SSF48371">
    <property type="entry name" value="ARM repeat"/>
    <property type="match status" value="1"/>
</dbReference>
<dbReference type="PANTHER" id="PTHR48208:SF2">
    <property type="entry name" value="CENTROMERE PROTEIN I"/>
    <property type="match status" value="1"/>
</dbReference>
<keyword evidence="5" id="KW-0539">Nucleus</keyword>
<evidence type="ECO:0000313" key="8">
    <source>
        <dbReference type="Proteomes" id="UP000758603"/>
    </source>
</evidence>
<keyword evidence="6" id="KW-0137">Centromere</keyword>
<dbReference type="GO" id="GO:0005634">
    <property type="term" value="C:nucleus"/>
    <property type="evidence" value="ECO:0007669"/>
    <property type="project" value="UniProtKB-SubCell"/>
</dbReference>
<dbReference type="PANTHER" id="PTHR48208">
    <property type="entry name" value="CENTROMERE PROTEIN I"/>
    <property type="match status" value="1"/>
</dbReference>
<evidence type="ECO:0000256" key="3">
    <source>
        <dbReference type="ARBA" id="ARBA00005470"/>
    </source>
</evidence>
<evidence type="ECO:0000313" key="7">
    <source>
        <dbReference type="EMBL" id="KAH6655269.1"/>
    </source>
</evidence>
<dbReference type="EMBL" id="JAGPXC010000003">
    <property type="protein sequence ID" value="KAH6655269.1"/>
    <property type="molecule type" value="Genomic_DNA"/>
</dbReference>
<comment type="caution">
    <text evidence="7">The sequence shown here is derived from an EMBL/GenBank/DDBJ whole genome shotgun (WGS) entry which is preliminary data.</text>
</comment>
<dbReference type="InterPro" id="IPR016024">
    <property type="entry name" value="ARM-type_fold"/>
</dbReference>
<dbReference type="InterPro" id="IPR012485">
    <property type="entry name" value="CENP-I"/>
</dbReference>
<evidence type="ECO:0000256" key="1">
    <source>
        <dbReference type="ARBA" id="ARBA00004123"/>
    </source>
</evidence>
<name>A0A9P8ZZQ8_9PEZI</name>
<evidence type="ECO:0000256" key="2">
    <source>
        <dbReference type="ARBA" id="ARBA00004584"/>
    </source>
</evidence>
<proteinExistence type="inferred from homology"/>
<dbReference type="CDD" id="cd22647">
    <property type="entry name" value="CTF3_NTD_HEAT"/>
    <property type="match status" value="1"/>
</dbReference>
<dbReference type="Pfam" id="PF07778">
    <property type="entry name" value="CENP-I"/>
    <property type="match status" value="1"/>
</dbReference>
<comment type="similarity">
    <text evidence="3">Belongs to the CENP-I/CTF3 family.</text>
</comment>
<protein>
    <submittedName>
        <fullName evidence="7">Mis6-domain-containing protein</fullName>
    </submittedName>
</protein>
<gene>
    <name evidence="7" type="ORF">BKA67DRAFT_560108</name>
</gene>
<dbReference type="AlphaFoldDB" id="A0A9P8ZZQ8"/>
<keyword evidence="4" id="KW-0158">Chromosome</keyword>
<sequence>MSSSPNNAATNEDLLQDSISDVTQAAKIPAKRRGASIKATVETLASECYDKGVLPDALKELVDLIITPSHLDQASLNNILRNLYPATQIDPEIVINVIGCLGHGALKPSLPIQGALLKWLIMVHHIVGEQGVLPKLYAVLFNLLDTAAIRPQLCHILALITRRRHVRPYRIQAVLALSRQTGNDPALTGLLRVFKNYYPEIIVGDATRGKASAFKHPDPQWRQRLDEIQQRHVQSLQERNQPRDAFRVTRRLGNSHGKVNAIPDVHTSHAHEDSITLEEIETVDGLVSNLEKIELPNQLISVLADPLLQKLMLMKPDSASEERISNWLMSYADEISRDEATSLAELTGFLETLQDYASTTKNLPSAVLSFFVSYLNVWDGKQARQYVLHILSYATLPEHSFSDLYESIFATLERKVLDGSADSQLDVLGCYIALLQHWTTSLISQRSFRISSTAAISELISHANKLCLTVAQTSSCTPTHSVVLDFYEAVAYIASHTILRKSVRIVIPPSALVYILHFSSSPTTTSRLCGVLSRYKQGFQAAMASSRSDYTTAYINEFNGFLMDVCNCLWRSRAFNFKDANAHACLMTKDITDDLTSYVSGLRKGSNLTSLFTISASPVLGLLATSYLRELEDVEMEQGSSGLDTRHAGPVTKASLNTLSKNGGVSLTWDEYRLGVLSYLEQNGMEGVGRLMHGTMTTLMKRT</sequence>
<dbReference type="GO" id="GO:0000939">
    <property type="term" value="C:inner kinetochore"/>
    <property type="evidence" value="ECO:0007669"/>
    <property type="project" value="TreeGrafter"/>
</dbReference>
<dbReference type="Proteomes" id="UP000758603">
    <property type="component" value="Unassembled WGS sequence"/>
</dbReference>
<evidence type="ECO:0000256" key="5">
    <source>
        <dbReference type="ARBA" id="ARBA00023242"/>
    </source>
</evidence>
<dbReference type="GeneID" id="70131327"/>
<dbReference type="GO" id="GO:0000070">
    <property type="term" value="P:mitotic sister chromatid segregation"/>
    <property type="evidence" value="ECO:0007669"/>
    <property type="project" value="TreeGrafter"/>
</dbReference>
<keyword evidence="8" id="KW-1185">Reference proteome</keyword>
<dbReference type="GO" id="GO:0034080">
    <property type="term" value="P:CENP-A containing chromatin assembly"/>
    <property type="evidence" value="ECO:0007669"/>
    <property type="project" value="TreeGrafter"/>
</dbReference>
<dbReference type="OrthoDB" id="6347512at2759"/>
<organism evidence="7 8">
    <name type="scientific">Truncatella angustata</name>
    <dbReference type="NCBI Taxonomy" id="152316"/>
    <lineage>
        <taxon>Eukaryota</taxon>
        <taxon>Fungi</taxon>
        <taxon>Dikarya</taxon>
        <taxon>Ascomycota</taxon>
        <taxon>Pezizomycotina</taxon>
        <taxon>Sordariomycetes</taxon>
        <taxon>Xylariomycetidae</taxon>
        <taxon>Amphisphaeriales</taxon>
        <taxon>Sporocadaceae</taxon>
        <taxon>Truncatella</taxon>
    </lineage>
</organism>
<dbReference type="RefSeq" id="XP_045959534.1">
    <property type="nucleotide sequence ID" value="XM_046102435.1"/>
</dbReference>
<evidence type="ECO:0000256" key="6">
    <source>
        <dbReference type="ARBA" id="ARBA00023328"/>
    </source>
</evidence>
<comment type="subcellular location">
    <subcellularLocation>
        <location evidence="2">Chromosome</location>
        <location evidence="2">Centromere</location>
    </subcellularLocation>
    <subcellularLocation>
        <location evidence="1">Nucleus</location>
    </subcellularLocation>
</comment>
<accession>A0A9P8ZZQ8</accession>
<evidence type="ECO:0000256" key="4">
    <source>
        <dbReference type="ARBA" id="ARBA00022454"/>
    </source>
</evidence>